<evidence type="ECO:0000313" key="3">
    <source>
        <dbReference type="EMBL" id="MCL6678678.1"/>
    </source>
</evidence>
<dbReference type="RefSeq" id="WP_249867619.1">
    <property type="nucleotide sequence ID" value="NZ_JAMGBC010000001.1"/>
</dbReference>
<comment type="caution">
    <text evidence="3">The sequence shown here is derived from an EMBL/GenBank/DDBJ whole genome shotgun (WGS) entry which is preliminary data.</text>
</comment>
<gene>
    <name evidence="3" type="ORF">LZ519_05005</name>
</gene>
<feature type="domain" description="Activator of Hsp90 ATPase homologue 1/2-like C-terminal" evidence="2">
    <location>
        <begin position="13"/>
        <end position="135"/>
    </location>
</feature>
<evidence type="ECO:0000256" key="1">
    <source>
        <dbReference type="ARBA" id="ARBA00006817"/>
    </source>
</evidence>
<protein>
    <submittedName>
        <fullName evidence="3">SRPBCC domain-containing protein</fullName>
    </submittedName>
</protein>
<dbReference type="InterPro" id="IPR013538">
    <property type="entry name" value="ASHA1/2-like_C"/>
</dbReference>
<dbReference type="Proteomes" id="UP001165343">
    <property type="component" value="Unassembled WGS sequence"/>
</dbReference>
<name>A0ABT0REL2_9SPHN</name>
<dbReference type="Gene3D" id="3.30.530.20">
    <property type="match status" value="1"/>
</dbReference>
<proteinExistence type="inferred from homology"/>
<dbReference type="InterPro" id="IPR023393">
    <property type="entry name" value="START-like_dom_sf"/>
</dbReference>
<dbReference type="Pfam" id="PF08327">
    <property type="entry name" value="AHSA1"/>
    <property type="match status" value="1"/>
</dbReference>
<evidence type="ECO:0000259" key="2">
    <source>
        <dbReference type="Pfam" id="PF08327"/>
    </source>
</evidence>
<sequence length="149" mass="16528">MDPTFRVFIIVNRPRRVVFEAVADPNELSSYFTTGGASARLEQGATVTWDFADFPGAFPVRVTQVIPDELIAFEWKANEPDTDYDVAVTMTFTDAGEGRTKVEIAEAGWRSTEAAVKASYGNCMGWAQMLAALKAWKEYGINLREGAYK</sequence>
<evidence type="ECO:0000313" key="4">
    <source>
        <dbReference type="Proteomes" id="UP001165343"/>
    </source>
</evidence>
<comment type="similarity">
    <text evidence="1">Belongs to the AHA1 family.</text>
</comment>
<reference evidence="3" key="1">
    <citation type="submission" date="2022-05" db="EMBL/GenBank/DDBJ databases">
        <authorList>
            <person name="Jo J.-H."/>
            <person name="Im W.-T."/>
        </authorList>
    </citation>
    <scope>NUCLEOTIDE SEQUENCE</scope>
    <source>
        <strain evidence="3">RG327</strain>
    </source>
</reference>
<dbReference type="EMBL" id="JAMGBC010000001">
    <property type="protein sequence ID" value="MCL6678678.1"/>
    <property type="molecule type" value="Genomic_DNA"/>
</dbReference>
<organism evidence="3 4">
    <name type="scientific">Sphingomonas anseongensis</name>
    <dbReference type="NCBI Taxonomy" id="2908207"/>
    <lineage>
        <taxon>Bacteria</taxon>
        <taxon>Pseudomonadati</taxon>
        <taxon>Pseudomonadota</taxon>
        <taxon>Alphaproteobacteria</taxon>
        <taxon>Sphingomonadales</taxon>
        <taxon>Sphingomonadaceae</taxon>
        <taxon>Sphingomonas</taxon>
    </lineage>
</organism>
<keyword evidence="4" id="KW-1185">Reference proteome</keyword>
<dbReference type="SUPFAM" id="SSF55961">
    <property type="entry name" value="Bet v1-like"/>
    <property type="match status" value="1"/>
</dbReference>
<accession>A0ABT0REL2</accession>